<dbReference type="InterPro" id="IPR012454">
    <property type="entry name" value="DUF1659"/>
</dbReference>
<dbReference type="EMBL" id="FOIF01000009">
    <property type="protein sequence ID" value="SES81240.1"/>
    <property type="molecule type" value="Genomic_DNA"/>
</dbReference>
<accession>A0A1H9ZHW7</accession>
<gene>
    <name evidence="2" type="ORF">SAMN03080614_100947</name>
</gene>
<name>A0A1H9ZHW7_9FIRM</name>
<feature type="domain" description="DUF1659" evidence="1">
    <location>
        <begin position="3"/>
        <end position="71"/>
    </location>
</feature>
<protein>
    <recommendedName>
        <fullName evidence="1">DUF1659 domain-containing protein</fullName>
    </recommendedName>
</protein>
<dbReference type="Pfam" id="PF07872">
    <property type="entry name" value="DUF1659"/>
    <property type="match status" value="1"/>
</dbReference>
<dbReference type="STRING" id="1120990.SAMN03080614_100947"/>
<evidence type="ECO:0000313" key="2">
    <source>
        <dbReference type="EMBL" id="SES81240.1"/>
    </source>
</evidence>
<organism evidence="2 3">
    <name type="scientific">Anaerobranca gottschalkii DSM 13577</name>
    <dbReference type="NCBI Taxonomy" id="1120990"/>
    <lineage>
        <taxon>Bacteria</taxon>
        <taxon>Bacillati</taxon>
        <taxon>Bacillota</taxon>
        <taxon>Clostridia</taxon>
        <taxon>Eubacteriales</taxon>
        <taxon>Proteinivoracaceae</taxon>
        <taxon>Anaerobranca</taxon>
    </lineage>
</organism>
<keyword evidence="3" id="KW-1185">Reference proteome</keyword>
<evidence type="ECO:0000259" key="1">
    <source>
        <dbReference type="Pfam" id="PF07872"/>
    </source>
</evidence>
<evidence type="ECO:0000313" key="3">
    <source>
        <dbReference type="Proteomes" id="UP000243819"/>
    </source>
</evidence>
<dbReference type="Proteomes" id="UP000243819">
    <property type="component" value="Unassembled WGS sequence"/>
</dbReference>
<dbReference type="AlphaFoldDB" id="A0A1H9ZHW7"/>
<dbReference type="RefSeq" id="WP_091349511.1">
    <property type="nucleotide sequence ID" value="NZ_FOIF01000009.1"/>
</dbReference>
<proteinExistence type="predicted"/>
<dbReference type="OrthoDB" id="1954703at2"/>
<reference evidence="3" key="1">
    <citation type="submission" date="2016-10" db="EMBL/GenBank/DDBJ databases">
        <authorList>
            <person name="Varghese N."/>
            <person name="Submissions S."/>
        </authorList>
    </citation>
    <scope>NUCLEOTIDE SEQUENCE [LARGE SCALE GENOMIC DNA]</scope>
    <source>
        <strain evidence="3">DSM 13577</strain>
    </source>
</reference>
<sequence>MAQAIIENSRLILVLERDVDDEGNSIKINRTFNRVKTDASNEALKEVAEALASLQIYPLLDVMRIDQSKLV</sequence>